<sequence length="90" mass="10305">MPLAESTSEATEGLTVEDARKLLRVAQLEKVKERLREIHKNWISYSDFNRVCIKVCSDPYQSLALAKMLDESRTVIVLGNAVFLRPEQVR</sequence>
<dbReference type="Proteomes" id="UP000811609">
    <property type="component" value="Chromosome 16"/>
</dbReference>
<dbReference type="GO" id="GO:0005262">
    <property type="term" value="F:calcium channel activity"/>
    <property type="evidence" value="ECO:0007669"/>
    <property type="project" value="TreeGrafter"/>
</dbReference>
<dbReference type="GO" id="GO:1990246">
    <property type="term" value="C:uniplex complex"/>
    <property type="evidence" value="ECO:0007669"/>
    <property type="project" value="TreeGrafter"/>
</dbReference>
<evidence type="ECO:0000313" key="2">
    <source>
        <dbReference type="Proteomes" id="UP000811609"/>
    </source>
</evidence>
<evidence type="ECO:0000313" key="1">
    <source>
        <dbReference type="EMBL" id="KAG6624129.1"/>
    </source>
</evidence>
<organism evidence="1 2">
    <name type="scientific">Carya illinoinensis</name>
    <name type="common">Pecan</name>
    <dbReference type="NCBI Taxonomy" id="32201"/>
    <lineage>
        <taxon>Eukaryota</taxon>
        <taxon>Viridiplantae</taxon>
        <taxon>Streptophyta</taxon>
        <taxon>Embryophyta</taxon>
        <taxon>Tracheophyta</taxon>
        <taxon>Spermatophyta</taxon>
        <taxon>Magnoliopsida</taxon>
        <taxon>eudicotyledons</taxon>
        <taxon>Gunneridae</taxon>
        <taxon>Pentapetalae</taxon>
        <taxon>rosids</taxon>
        <taxon>fabids</taxon>
        <taxon>Fagales</taxon>
        <taxon>Juglandaceae</taxon>
        <taxon>Carya</taxon>
    </lineage>
</organism>
<dbReference type="PANTHER" id="PTHR13462">
    <property type="entry name" value="CALCIUM UNIPORTER PROTEIN, MITOCHONDRIAL"/>
    <property type="match status" value="1"/>
</dbReference>
<name>A0A8T1N1B3_CARIL</name>
<accession>A0A8T1N1B3</accession>
<reference evidence="1" key="1">
    <citation type="submission" date="2020-12" db="EMBL/GenBank/DDBJ databases">
        <title>WGS assembly of Carya illinoinensis cv. Pawnee.</title>
        <authorList>
            <person name="Platts A."/>
            <person name="Shu S."/>
            <person name="Wright S."/>
            <person name="Barry K."/>
            <person name="Edger P."/>
            <person name="Pires J.C."/>
            <person name="Schmutz J."/>
        </authorList>
    </citation>
    <scope>NUCLEOTIDE SEQUENCE</scope>
    <source>
        <tissue evidence="1">Leaf</tissue>
    </source>
</reference>
<dbReference type="EMBL" id="CM031824">
    <property type="protein sequence ID" value="KAG6624129.1"/>
    <property type="molecule type" value="Genomic_DNA"/>
</dbReference>
<dbReference type="AlphaFoldDB" id="A0A8T1N1B3"/>
<keyword evidence="2" id="KW-1185">Reference proteome</keyword>
<dbReference type="PANTHER" id="PTHR13462:SF31">
    <property type="entry name" value="CALCIUM UNIPORTER PROTEIN 1, MITOCHONDRIAL"/>
    <property type="match status" value="1"/>
</dbReference>
<dbReference type="GO" id="GO:0051560">
    <property type="term" value="P:mitochondrial calcium ion homeostasis"/>
    <property type="evidence" value="ECO:0007669"/>
    <property type="project" value="InterPro"/>
</dbReference>
<gene>
    <name evidence="1" type="ORF">CIPAW_16G004800</name>
</gene>
<proteinExistence type="predicted"/>
<evidence type="ECO:0008006" key="3">
    <source>
        <dbReference type="Google" id="ProtNLM"/>
    </source>
</evidence>
<dbReference type="InterPro" id="IPR039055">
    <property type="entry name" value="MCU_fam"/>
</dbReference>
<protein>
    <recommendedName>
        <fullName evidence="3">Calcium uniporter protein</fullName>
    </recommendedName>
</protein>
<dbReference type="GO" id="GO:0036444">
    <property type="term" value="P:calcium import into the mitochondrion"/>
    <property type="evidence" value="ECO:0007669"/>
    <property type="project" value="TreeGrafter"/>
</dbReference>
<dbReference type="GO" id="GO:0015292">
    <property type="term" value="F:uniporter activity"/>
    <property type="evidence" value="ECO:0007669"/>
    <property type="project" value="TreeGrafter"/>
</dbReference>
<comment type="caution">
    <text evidence="1">The sequence shown here is derived from an EMBL/GenBank/DDBJ whole genome shotgun (WGS) entry which is preliminary data.</text>
</comment>